<dbReference type="SMART" id="SM00060">
    <property type="entry name" value="FN3"/>
    <property type="match status" value="2"/>
</dbReference>
<dbReference type="GO" id="GO:0005576">
    <property type="term" value="C:extracellular region"/>
    <property type="evidence" value="ECO:0007669"/>
    <property type="project" value="InterPro"/>
</dbReference>
<dbReference type="FunFam" id="4.10.75.10:FF:000001">
    <property type="entry name" value="Anosmin 1"/>
    <property type="match status" value="1"/>
</dbReference>
<dbReference type="Pfam" id="PF00041">
    <property type="entry name" value="fn3"/>
    <property type="match status" value="1"/>
</dbReference>
<evidence type="ECO:0000256" key="1">
    <source>
        <dbReference type="SAM" id="MobiDB-lite"/>
    </source>
</evidence>
<proteinExistence type="predicted"/>
<dbReference type="SUPFAM" id="SSF49265">
    <property type="entry name" value="Fibronectin type III"/>
    <property type="match status" value="1"/>
</dbReference>
<dbReference type="InterPro" id="IPR013783">
    <property type="entry name" value="Ig-like_fold"/>
</dbReference>
<feature type="domain" description="WAP" evidence="3">
    <location>
        <begin position="70"/>
        <end position="118"/>
    </location>
</feature>
<dbReference type="InterPro" id="IPR008197">
    <property type="entry name" value="WAP_dom"/>
</dbReference>
<dbReference type="InterPro" id="IPR036645">
    <property type="entry name" value="Elafin-like_sf"/>
</dbReference>
<dbReference type="CDD" id="cd00199">
    <property type="entry name" value="WAP"/>
    <property type="match status" value="1"/>
</dbReference>
<evidence type="ECO:0000313" key="4">
    <source>
        <dbReference type="EMBL" id="KAF9416593.1"/>
    </source>
</evidence>
<dbReference type="EMBL" id="JACKWZ010000087">
    <property type="protein sequence ID" value="KAF9416593.1"/>
    <property type="molecule type" value="Genomic_DNA"/>
</dbReference>
<feature type="compositionally biased region" description="Pro residues" evidence="1">
    <location>
        <begin position="232"/>
        <end position="248"/>
    </location>
</feature>
<dbReference type="PANTHER" id="PTHR14131:SF5">
    <property type="entry name" value="ANOSMIN-1"/>
    <property type="match status" value="1"/>
</dbReference>
<feature type="domain" description="Fibronectin type-III" evidence="2">
    <location>
        <begin position="247"/>
        <end position="353"/>
    </location>
</feature>
<evidence type="ECO:0000259" key="2">
    <source>
        <dbReference type="PROSITE" id="PS50853"/>
    </source>
</evidence>
<dbReference type="PRINTS" id="PR00003">
    <property type="entry name" value="4DISULPHCORE"/>
</dbReference>
<dbReference type="Proteomes" id="UP000648187">
    <property type="component" value="Unassembled WGS sequence"/>
</dbReference>
<dbReference type="GO" id="GO:0009986">
    <property type="term" value="C:cell surface"/>
    <property type="evidence" value="ECO:0007669"/>
    <property type="project" value="TreeGrafter"/>
</dbReference>
<feature type="domain" description="Fibronectin type-III" evidence="2">
    <location>
        <begin position="134"/>
        <end position="245"/>
    </location>
</feature>
<dbReference type="PROSITE" id="PS51390">
    <property type="entry name" value="WAP"/>
    <property type="match status" value="1"/>
</dbReference>
<dbReference type="InterPro" id="IPR003961">
    <property type="entry name" value="FN3_dom"/>
</dbReference>
<keyword evidence="5" id="KW-1185">Reference proteome</keyword>
<dbReference type="GO" id="GO:0030182">
    <property type="term" value="P:neuron differentiation"/>
    <property type="evidence" value="ECO:0007669"/>
    <property type="project" value="TreeGrafter"/>
</dbReference>
<dbReference type="SMART" id="SM00217">
    <property type="entry name" value="WAP"/>
    <property type="match status" value="1"/>
</dbReference>
<dbReference type="AlphaFoldDB" id="A0A835GGQ6"/>
<dbReference type="InterPro" id="IPR036116">
    <property type="entry name" value="FN3_sf"/>
</dbReference>
<feature type="region of interest" description="Disordered" evidence="1">
    <location>
        <begin position="224"/>
        <end position="253"/>
    </location>
</feature>
<dbReference type="SUPFAM" id="SSF57256">
    <property type="entry name" value="Elafin-like"/>
    <property type="match status" value="1"/>
</dbReference>
<name>A0A835GGQ6_SPOEX</name>
<dbReference type="Gene3D" id="2.60.40.10">
    <property type="entry name" value="Immunoglobulins"/>
    <property type="match status" value="2"/>
</dbReference>
<evidence type="ECO:0000259" key="3">
    <source>
        <dbReference type="PROSITE" id="PS51390"/>
    </source>
</evidence>
<sequence>MSIDKIKTIKMYTKVLVMLMAVSLMPMVLSRSRRYSKTQANSLYKIRCDLKCIDLNKEDKPVCKAQCRLNEKKPGTCPISDTPKWEAACVEACNADSQCDGTQRCCRHSCGSTCSEPTDLLTVPDSDAIYVTGLPALPTIEEPKEKKRSVVIRWSDGVGDAARAVPGPVFYVLEEQHHLGPKYEEMRLGDWNLLLRTNKTKVSLRNALKPGRWYRFRVAAVSSSGTRGFSAPSPPFTPRRGPRPPPSPKKLKVRPVREHNGTVTVRLEWKEPHSDLPVMRYKVFWSRRVKGLGGELDSVLVNHQTVPKDQNYIEIKDLQPNSMYFLQVQTISQFGLGKLRSDKASIFYNTTSTGRLESPPEPLQRRDNKKIKGLSLHKIVWYNNKLKARIAWQPLPSVYEQPGRYYIHWKAIKCKNPKKLRKEGLTATTEDTTFELYELNYQCIYKVNVNSTPRVKTPDSDLTVTVPGCEYFKKRVANSTVINCDGHN</sequence>
<dbReference type="InterPro" id="IPR042447">
    <property type="entry name" value="Anosmin-1"/>
</dbReference>
<evidence type="ECO:0008006" key="6">
    <source>
        <dbReference type="Google" id="ProtNLM"/>
    </source>
</evidence>
<evidence type="ECO:0000313" key="5">
    <source>
        <dbReference type="Proteomes" id="UP000648187"/>
    </source>
</evidence>
<comment type="caution">
    <text evidence="4">The sequence shown here is derived from an EMBL/GenBank/DDBJ whole genome shotgun (WGS) entry which is preliminary data.</text>
</comment>
<dbReference type="Gene3D" id="4.10.75.10">
    <property type="entry name" value="Elafin-like"/>
    <property type="match status" value="1"/>
</dbReference>
<dbReference type="PROSITE" id="PS50853">
    <property type="entry name" value="FN3"/>
    <property type="match status" value="2"/>
</dbReference>
<dbReference type="PANTHER" id="PTHR14131">
    <property type="entry name" value="ANOSMIN"/>
    <property type="match status" value="1"/>
</dbReference>
<protein>
    <recommendedName>
        <fullName evidence="6">Anosmin-1</fullName>
    </recommendedName>
</protein>
<dbReference type="Pfam" id="PF00095">
    <property type="entry name" value="WAP"/>
    <property type="match status" value="1"/>
</dbReference>
<reference evidence="4" key="1">
    <citation type="submission" date="2020-08" db="EMBL/GenBank/DDBJ databases">
        <title>Spodoptera exigua strain:BAW_Kor-Di-RS1 Genome sequencing and assembly.</title>
        <authorList>
            <person name="Kim J."/>
            <person name="Nam H.Y."/>
            <person name="Kwon M."/>
            <person name="Choi J.H."/>
            <person name="Cho S.R."/>
            <person name="Kim G.-H."/>
        </authorList>
    </citation>
    <scope>NUCLEOTIDE SEQUENCE</scope>
    <source>
        <strain evidence="4">BAW_Kor-Di-RS1</strain>
        <tissue evidence="4">Whole-body</tissue>
    </source>
</reference>
<gene>
    <name evidence="4" type="ORF">HW555_006102</name>
</gene>
<organism evidence="4 5">
    <name type="scientific">Spodoptera exigua</name>
    <name type="common">Beet armyworm</name>
    <name type="synonym">Noctua fulgens</name>
    <dbReference type="NCBI Taxonomy" id="7107"/>
    <lineage>
        <taxon>Eukaryota</taxon>
        <taxon>Metazoa</taxon>
        <taxon>Ecdysozoa</taxon>
        <taxon>Arthropoda</taxon>
        <taxon>Hexapoda</taxon>
        <taxon>Insecta</taxon>
        <taxon>Pterygota</taxon>
        <taxon>Neoptera</taxon>
        <taxon>Endopterygota</taxon>
        <taxon>Lepidoptera</taxon>
        <taxon>Glossata</taxon>
        <taxon>Ditrysia</taxon>
        <taxon>Noctuoidea</taxon>
        <taxon>Noctuidae</taxon>
        <taxon>Amphipyrinae</taxon>
        <taxon>Spodoptera</taxon>
    </lineage>
</organism>
<dbReference type="GO" id="GO:0030414">
    <property type="term" value="F:peptidase inhibitor activity"/>
    <property type="evidence" value="ECO:0007669"/>
    <property type="project" value="InterPro"/>
</dbReference>
<accession>A0A835GGQ6</accession>
<dbReference type="CDD" id="cd00063">
    <property type="entry name" value="FN3"/>
    <property type="match status" value="2"/>
</dbReference>